<dbReference type="InterPro" id="IPR027469">
    <property type="entry name" value="Cation_efflux_TMD_sf"/>
</dbReference>
<dbReference type="Proteomes" id="UP001331761">
    <property type="component" value="Unassembled WGS sequence"/>
</dbReference>
<evidence type="ECO:0000256" key="5">
    <source>
        <dbReference type="ARBA" id="ARBA00022989"/>
    </source>
</evidence>
<comment type="subcellular location">
    <subcellularLocation>
        <location evidence="1">Membrane</location>
        <topology evidence="1">Multi-pass membrane protein</topology>
    </subcellularLocation>
</comment>
<name>A0AAN8F6P9_TRICO</name>
<sequence>MVAEFPPLLYNDGIEKTKFYGLNGVIHQKSSSAKFNRDPHVGCFERRRRERAKSKYYKELKQLQEQFDYDRQIIYGGKPAVKQKQDRDRLLARISLIMNVTLLLVNLFASISTGSLAIMNTFVDSCIDITTSLVLAVCLWLIHNTSYDKYPRGRERLELLGVILCSIILVVSNTFLILESITAIITDQIAPTMNALVISVMLGGSLLKAILMIICFRRGSASSKVLAMDMRNDIATTLVAVACATVGSLYWPDADPVGGIIVCAMIAISWFYYAIRHIPMLVGVRAKKDRLARVLKVAIEHDPRICSISHAMVFHTSMLAIVEVDIIMDQSLPLKITRDISDSLRRNLLKLDFVETAYVYCDCEYSSDLDVV</sequence>
<dbReference type="AlphaFoldDB" id="A0AAN8F6P9"/>
<keyword evidence="5 7" id="KW-1133">Transmembrane helix</keyword>
<feature type="domain" description="Cation efflux protein transmembrane" evidence="8">
    <location>
        <begin position="93"/>
        <end position="281"/>
    </location>
</feature>
<dbReference type="GO" id="GO:0016020">
    <property type="term" value="C:membrane"/>
    <property type="evidence" value="ECO:0007669"/>
    <property type="project" value="UniProtKB-SubCell"/>
</dbReference>
<evidence type="ECO:0000256" key="2">
    <source>
        <dbReference type="ARBA" id="ARBA00008873"/>
    </source>
</evidence>
<protein>
    <submittedName>
        <fullName evidence="9">Cation diffusion facilitator family transporter</fullName>
    </submittedName>
</protein>
<dbReference type="InterPro" id="IPR058533">
    <property type="entry name" value="Cation_efflux_TM"/>
</dbReference>
<dbReference type="InterPro" id="IPR050291">
    <property type="entry name" value="CDF_Transporter"/>
</dbReference>
<keyword evidence="10" id="KW-1185">Reference proteome</keyword>
<dbReference type="InterPro" id="IPR002524">
    <property type="entry name" value="Cation_efflux"/>
</dbReference>
<gene>
    <name evidence="9" type="ORF">GCK32_004631</name>
</gene>
<accession>A0AAN8F6P9</accession>
<dbReference type="InterPro" id="IPR036837">
    <property type="entry name" value="Cation_efflux_CTD_sf"/>
</dbReference>
<evidence type="ECO:0000256" key="1">
    <source>
        <dbReference type="ARBA" id="ARBA00004141"/>
    </source>
</evidence>
<dbReference type="PANTHER" id="PTHR43840">
    <property type="entry name" value="MITOCHONDRIAL METAL TRANSPORTER 1-RELATED"/>
    <property type="match status" value="1"/>
</dbReference>
<dbReference type="NCBIfam" id="TIGR01297">
    <property type="entry name" value="CDF"/>
    <property type="match status" value="1"/>
</dbReference>
<keyword evidence="3" id="KW-0813">Transport</keyword>
<evidence type="ECO:0000313" key="10">
    <source>
        <dbReference type="Proteomes" id="UP001331761"/>
    </source>
</evidence>
<dbReference type="PANTHER" id="PTHR43840:SF17">
    <property type="entry name" value="CATION EFFLUX PROTEIN CYTOPLASMIC DOMAIN-CONTAINING PROTEIN"/>
    <property type="match status" value="1"/>
</dbReference>
<feature type="transmembrane region" description="Helical" evidence="7">
    <location>
        <begin position="90"/>
        <end position="109"/>
    </location>
</feature>
<comment type="caution">
    <text evidence="9">The sequence shown here is derived from an EMBL/GenBank/DDBJ whole genome shotgun (WGS) entry which is preliminary data.</text>
</comment>
<evidence type="ECO:0000256" key="3">
    <source>
        <dbReference type="ARBA" id="ARBA00022448"/>
    </source>
</evidence>
<dbReference type="Pfam" id="PF01545">
    <property type="entry name" value="Cation_efflux"/>
    <property type="match status" value="1"/>
</dbReference>
<evidence type="ECO:0000313" key="9">
    <source>
        <dbReference type="EMBL" id="KAK5971375.1"/>
    </source>
</evidence>
<feature type="transmembrane region" description="Helical" evidence="7">
    <location>
        <begin position="192"/>
        <end position="214"/>
    </location>
</feature>
<evidence type="ECO:0000259" key="8">
    <source>
        <dbReference type="Pfam" id="PF01545"/>
    </source>
</evidence>
<feature type="transmembrane region" description="Helical" evidence="7">
    <location>
        <begin position="159"/>
        <end position="186"/>
    </location>
</feature>
<dbReference type="Gene3D" id="1.20.1510.10">
    <property type="entry name" value="Cation efflux protein transmembrane domain"/>
    <property type="match status" value="1"/>
</dbReference>
<feature type="transmembrane region" description="Helical" evidence="7">
    <location>
        <begin position="257"/>
        <end position="275"/>
    </location>
</feature>
<dbReference type="SUPFAM" id="SSF161111">
    <property type="entry name" value="Cation efflux protein transmembrane domain-like"/>
    <property type="match status" value="1"/>
</dbReference>
<comment type="similarity">
    <text evidence="2">Belongs to the cation diffusion facilitator (CDF) transporter (TC 2.A.4) family. SLC30A subfamily.</text>
</comment>
<reference evidence="9 10" key="1">
    <citation type="submission" date="2019-10" db="EMBL/GenBank/DDBJ databases">
        <title>Assembly and Annotation for the nematode Trichostrongylus colubriformis.</title>
        <authorList>
            <person name="Martin J."/>
        </authorList>
    </citation>
    <scope>NUCLEOTIDE SEQUENCE [LARGE SCALE GENOMIC DNA]</scope>
    <source>
        <strain evidence="9">G859</strain>
        <tissue evidence="9">Whole worm</tissue>
    </source>
</reference>
<feature type="transmembrane region" description="Helical" evidence="7">
    <location>
        <begin position="234"/>
        <end position="251"/>
    </location>
</feature>
<evidence type="ECO:0000256" key="6">
    <source>
        <dbReference type="ARBA" id="ARBA00023136"/>
    </source>
</evidence>
<organism evidence="9 10">
    <name type="scientific">Trichostrongylus colubriformis</name>
    <name type="common">Black scour worm</name>
    <dbReference type="NCBI Taxonomy" id="6319"/>
    <lineage>
        <taxon>Eukaryota</taxon>
        <taxon>Metazoa</taxon>
        <taxon>Ecdysozoa</taxon>
        <taxon>Nematoda</taxon>
        <taxon>Chromadorea</taxon>
        <taxon>Rhabditida</taxon>
        <taxon>Rhabditina</taxon>
        <taxon>Rhabditomorpha</taxon>
        <taxon>Strongyloidea</taxon>
        <taxon>Trichostrongylidae</taxon>
        <taxon>Trichostrongylus</taxon>
    </lineage>
</organism>
<evidence type="ECO:0000256" key="7">
    <source>
        <dbReference type="SAM" id="Phobius"/>
    </source>
</evidence>
<dbReference type="SUPFAM" id="SSF160240">
    <property type="entry name" value="Cation efflux protein cytoplasmic domain-like"/>
    <property type="match status" value="1"/>
</dbReference>
<dbReference type="GO" id="GO:0008324">
    <property type="term" value="F:monoatomic cation transmembrane transporter activity"/>
    <property type="evidence" value="ECO:0007669"/>
    <property type="project" value="InterPro"/>
</dbReference>
<keyword evidence="6 7" id="KW-0472">Membrane</keyword>
<dbReference type="EMBL" id="WIXE01017874">
    <property type="protein sequence ID" value="KAK5971375.1"/>
    <property type="molecule type" value="Genomic_DNA"/>
</dbReference>
<proteinExistence type="inferred from homology"/>
<evidence type="ECO:0000256" key="4">
    <source>
        <dbReference type="ARBA" id="ARBA00022692"/>
    </source>
</evidence>
<feature type="transmembrane region" description="Helical" evidence="7">
    <location>
        <begin position="129"/>
        <end position="147"/>
    </location>
</feature>
<keyword evidence="4 7" id="KW-0812">Transmembrane</keyword>